<sequence length="398" mass="42158">MSRTAVIVSTARTPLAKAFRGAFNNTHGAALQGHCIKHAVERAGVKPEDIEDVFIGCGMPEGATGMNVARNAALWAGLPVTTSGATINRFCSSGLQAIAMAAQSVIVDQVPIAIGGGVESVSLVQESVGKGVKTERKLFKEYPGLWMPMIQTADIVGARYGISRERCDEYSLMSQQRTAKAQKEGKFDDEIVPMTTMMKVKNKETGEITKQEVTLDRDDCNKPNTTLEGLQSLKPIRGEEDPNAVVTAGNASQLSDGASACVVMEAGEAEKRGVTPLGIFKGFAVAGCSPEEMGIGPVFAIPRLLQRHGLTVDDIDLFELNEAFAVQVLYCADKLKIPMEKLNVNGGSIGIGHPFGMSGSRLTGHALIEGKRRGAKHVVVTMCVGGGMGAAGLFEVVH</sequence>
<dbReference type="FunFam" id="3.40.47.10:FF:000010">
    <property type="entry name" value="Acetyl-CoA acetyltransferase (Thiolase)"/>
    <property type="match status" value="1"/>
</dbReference>
<feature type="domain" description="Thiolase N-terminal" evidence="10">
    <location>
        <begin position="6"/>
        <end position="265"/>
    </location>
</feature>
<feature type="active site" description="Proton acceptor" evidence="8">
    <location>
        <position position="383"/>
    </location>
</feature>
<evidence type="ECO:0000256" key="2">
    <source>
        <dbReference type="ARBA" id="ARBA00010982"/>
    </source>
</evidence>
<dbReference type="NCBIfam" id="TIGR01930">
    <property type="entry name" value="AcCoA-C-Actrans"/>
    <property type="match status" value="1"/>
</dbReference>
<dbReference type="GO" id="GO:0005777">
    <property type="term" value="C:peroxisome"/>
    <property type="evidence" value="ECO:0007669"/>
    <property type="project" value="UniProtKB-SubCell"/>
</dbReference>
<evidence type="ECO:0000259" key="10">
    <source>
        <dbReference type="Pfam" id="PF00108"/>
    </source>
</evidence>
<evidence type="ECO:0000256" key="6">
    <source>
        <dbReference type="ARBA" id="ARBA00023140"/>
    </source>
</evidence>
<dbReference type="Gene3D" id="3.40.47.10">
    <property type="match status" value="1"/>
</dbReference>
<dbReference type="PANTHER" id="PTHR43853">
    <property type="entry name" value="3-KETOACYL-COA THIOLASE, PEROXISOMAL"/>
    <property type="match status" value="1"/>
</dbReference>
<protein>
    <submittedName>
        <fullName evidence="12">Acetyl-CoA C-acetyltransferase</fullName>
    </submittedName>
</protein>
<dbReference type="PROSITE" id="PS00098">
    <property type="entry name" value="THIOLASE_1"/>
    <property type="match status" value="1"/>
</dbReference>
<dbReference type="PIRSF" id="PIRSF000429">
    <property type="entry name" value="Ac-CoA_Ac_transf"/>
    <property type="match status" value="1"/>
</dbReference>
<keyword evidence="3 9" id="KW-0808">Transferase</keyword>
<reference evidence="12 13" key="1">
    <citation type="submission" date="2011-02" db="EMBL/GenBank/DDBJ databases">
        <title>The Genome Sequence of Sphaeroforma arctica JP610.</title>
        <authorList>
            <consortium name="The Broad Institute Genome Sequencing Platform"/>
            <person name="Russ C."/>
            <person name="Cuomo C."/>
            <person name="Young S.K."/>
            <person name="Zeng Q."/>
            <person name="Gargeya S."/>
            <person name="Alvarado L."/>
            <person name="Berlin A."/>
            <person name="Chapman S.B."/>
            <person name="Chen Z."/>
            <person name="Freedman E."/>
            <person name="Gellesch M."/>
            <person name="Goldberg J."/>
            <person name="Griggs A."/>
            <person name="Gujja S."/>
            <person name="Heilman E."/>
            <person name="Heiman D."/>
            <person name="Howarth C."/>
            <person name="Mehta T."/>
            <person name="Neiman D."/>
            <person name="Pearson M."/>
            <person name="Roberts A."/>
            <person name="Saif S."/>
            <person name="Shea T."/>
            <person name="Shenoy N."/>
            <person name="Sisk P."/>
            <person name="Stolte C."/>
            <person name="Sykes S."/>
            <person name="White J."/>
            <person name="Yandava C."/>
            <person name="Burger G."/>
            <person name="Gray M.W."/>
            <person name="Holland P.W.H."/>
            <person name="King N."/>
            <person name="Lang F.B.F."/>
            <person name="Roger A.J."/>
            <person name="Ruiz-Trillo I."/>
            <person name="Haas B."/>
            <person name="Nusbaum C."/>
            <person name="Birren B."/>
        </authorList>
    </citation>
    <scope>NUCLEOTIDE SEQUENCE [LARGE SCALE GENOMIC DNA]</scope>
    <source>
        <strain evidence="12 13">JP610</strain>
    </source>
</reference>
<evidence type="ECO:0000259" key="11">
    <source>
        <dbReference type="Pfam" id="PF02803"/>
    </source>
</evidence>
<comment type="subcellular location">
    <subcellularLocation>
        <location evidence="1">Peroxisome</location>
    </subcellularLocation>
</comment>
<evidence type="ECO:0000256" key="3">
    <source>
        <dbReference type="ARBA" id="ARBA00022679"/>
    </source>
</evidence>
<feature type="active site" description="Proton acceptor" evidence="8">
    <location>
        <position position="353"/>
    </location>
</feature>
<keyword evidence="13" id="KW-1185">Reference proteome</keyword>
<dbReference type="NCBIfam" id="NF005494">
    <property type="entry name" value="PRK07108.1"/>
    <property type="match status" value="1"/>
</dbReference>
<evidence type="ECO:0000256" key="8">
    <source>
        <dbReference type="PIRSR" id="PIRSR000429-1"/>
    </source>
</evidence>
<dbReference type="InterPro" id="IPR002155">
    <property type="entry name" value="Thiolase"/>
</dbReference>
<keyword evidence="5" id="KW-0443">Lipid metabolism</keyword>
<dbReference type="InterPro" id="IPR020617">
    <property type="entry name" value="Thiolase_C"/>
</dbReference>
<dbReference type="GO" id="GO:0010124">
    <property type="term" value="P:phenylacetate catabolic process"/>
    <property type="evidence" value="ECO:0007669"/>
    <property type="project" value="TreeGrafter"/>
</dbReference>
<feature type="domain" description="Thiolase C-terminal" evidence="11">
    <location>
        <begin position="275"/>
        <end position="395"/>
    </location>
</feature>
<dbReference type="CDD" id="cd00751">
    <property type="entry name" value="thiolase"/>
    <property type="match status" value="1"/>
</dbReference>
<dbReference type="SUPFAM" id="SSF53901">
    <property type="entry name" value="Thiolase-like"/>
    <property type="match status" value="2"/>
</dbReference>
<proteinExistence type="inferred from homology"/>
<dbReference type="Pfam" id="PF02803">
    <property type="entry name" value="Thiolase_C"/>
    <property type="match status" value="1"/>
</dbReference>
<feature type="active site" description="Acyl-thioester intermediate" evidence="8">
    <location>
        <position position="91"/>
    </location>
</feature>
<dbReference type="eggNOG" id="KOG1389">
    <property type="taxonomic scope" value="Eukaryota"/>
</dbReference>
<name>A0A0L0FG63_9EUKA</name>
<evidence type="ECO:0000256" key="1">
    <source>
        <dbReference type="ARBA" id="ARBA00004275"/>
    </source>
</evidence>
<dbReference type="EMBL" id="KQ243433">
    <property type="protein sequence ID" value="KNC75767.1"/>
    <property type="molecule type" value="Genomic_DNA"/>
</dbReference>
<dbReference type="STRING" id="667725.A0A0L0FG63"/>
<evidence type="ECO:0000256" key="7">
    <source>
        <dbReference type="ARBA" id="ARBA00023315"/>
    </source>
</evidence>
<dbReference type="OrthoDB" id="5404651at2759"/>
<organism evidence="12 13">
    <name type="scientific">Sphaeroforma arctica JP610</name>
    <dbReference type="NCBI Taxonomy" id="667725"/>
    <lineage>
        <taxon>Eukaryota</taxon>
        <taxon>Ichthyosporea</taxon>
        <taxon>Ichthyophonida</taxon>
        <taxon>Sphaeroforma</taxon>
    </lineage>
</organism>
<keyword evidence="4" id="KW-0276">Fatty acid metabolism</keyword>
<evidence type="ECO:0000256" key="5">
    <source>
        <dbReference type="ARBA" id="ARBA00023098"/>
    </source>
</evidence>
<accession>A0A0L0FG63</accession>
<dbReference type="InterPro" id="IPR020616">
    <property type="entry name" value="Thiolase_N"/>
</dbReference>
<dbReference type="InterPro" id="IPR050215">
    <property type="entry name" value="Thiolase-like_sf_Thiolase"/>
</dbReference>
<dbReference type="InterPro" id="IPR016039">
    <property type="entry name" value="Thiolase-like"/>
</dbReference>
<keyword evidence="7 9" id="KW-0012">Acyltransferase</keyword>
<dbReference type="PANTHER" id="PTHR43853:SF8">
    <property type="entry name" value="3-KETOACYL-COA THIOLASE, PEROXISOMAL"/>
    <property type="match status" value="1"/>
</dbReference>
<gene>
    <name evidence="12" type="ORF">SARC_11713</name>
</gene>
<evidence type="ECO:0000313" key="12">
    <source>
        <dbReference type="EMBL" id="KNC75767.1"/>
    </source>
</evidence>
<dbReference type="GeneID" id="25912217"/>
<dbReference type="InterPro" id="IPR020615">
    <property type="entry name" value="Thiolase_acyl_enz_int_AS"/>
</dbReference>
<keyword evidence="6" id="KW-0576">Peroxisome</keyword>
<dbReference type="Proteomes" id="UP000054560">
    <property type="component" value="Unassembled WGS sequence"/>
</dbReference>
<evidence type="ECO:0000313" key="13">
    <source>
        <dbReference type="Proteomes" id="UP000054560"/>
    </source>
</evidence>
<dbReference type="RefSeq" id="XP_014149669.1">
    <property type="nucleotide sequence ID" value="XM_014294194.1"/>
</dbReference>
<dbReference type="GO" id="GO:0006635">
    <property type="term" value="P:fatty acid beta-oxidation"/>
    <property type="evidence" value="ECO:0007669"/>
    <property type="project" value="TreeGrafter"/>
</dbReference>
<evidence type="ECO:0000256" key="9">
    <source>
        <dbReference type="RuleBase" id="RU003557"/>
    </source>
</evidence>
<dbReference type="GO" id="GO:0003988">
    <property type="term" value="F:acetyl-CoA C-acyltransferase activity"/>
    <property type="evidence" value="ECO:0007669"/>
    <property type="project" value="TreeGrafter"/>
</dbReference>
<dbReference type="AlphaFoldDB" id="A0A0L0FG63"/>
<evidence type="ECO:0000256" key="4">
    <source>
        <dbReference type="ARBA" id="ARBA00022832"/>
    </source>
</evidence>
<dbReference type="Pfam" id="PF00108">
    <property type="entry name" value="Thiolase_N"/>
    <property type="match status" value="1"/>
</dbReference>
<comment type="similarity">
    <text evidence="2 9">Belongs to the thiolase-like superfamily. Thiolase family.</text>
</comment>